<evidence type="ECO:0000313" key="4">
    <source>
        <dbReference type="Proteomes" id="UP000792457"/>
    </source>
</evidence>
<dbReference type="GO" id="GO:0008010">
    <property type="term" value="F:structural constituent of chitin-based larval cuticle"/>
    <property type="evidence" value="ECO:0007669"/>
    <property type="project" value="TreeGrafter"/>
</dbReference>
<protein>
    <submittedName>
        <fullName evidence="3">Uncharacterized protein</fullName>
    </submittedName>
</protein>
<name>A0A8K0NVJ7_LADFU</name>
<evidence type="ECO:0000256" key="1">
    <source>
        <dbReference type="ARBA" id="ARBA00022460"/>
    </source>
</evidence>
<gene>
    <name evidence="3" type="ORF">J437_LFUL002571</name>
</gene>
<reference evidence="3" key="2">
    <citation type="submission" date="2017-10" db="EMBL/GenBank/DDBJ databases">
        <title>Ladona fulva Genome sequencing and assembly.</title>
        <authorList>
            <person name="Murali S."/>
            <person name="Richards S."/>
            <person name="Bandaranaike D."/>
            <person name="Bellair M."/>
            <person name="Blankenburg K."/>
            <person name="Chao H."/>
            <person name="Dinh H."/>
            <person name="Doddapaneni H."/>
            <person name="Dugan-Rocha S."/>
            <person name="Elkadiri S."/>
            <person name="Gnanaolivu R."/>
            <person name="Hernandez B."/>
            <person name="Skinner E."/>
            <person name="Javaid M."/>
            <person name="Lee S."/>
            <person name="Li M."/>
            <person name="Ming W."/>
            <person name="Munidasa M."/>
            <person name="Muniz J."/>
            <person name="Nguyen L."/>
            <person name="Hughes D."/>
            <person name="Osuji N."/>
            <person name="Pu L.-L."/>
            <person name="Puazo M."/>
            <person name="Qu C."/>
            <person name="Quiroz J."/>
            <person name="Raj R."/>
            <person name="Weissenberger G."/>
            <person name="Xin Y."/>
            <person name="Zou X."/>
            <person name="Han Y."/>
            <person name="Worley K."/>
            <person name="Muzny D."/>
            <person name="Gibbs R."/>
        </authorList>
    </citation>
    <scope>NUCLEOTIDE SEQUENCE</scope>
    <source>
        <strain evidence="3">Sampled in the wild</strain>
    </source>
</reference>
<reference evidence="3" key="1">
    <citation type="submission" date="2013-04" db="EMBL/GenBank/DDBJ databases">
        <authorList>
            <person name="Qu J."/>
            <person name="Murali S.C."/>
            <person name="Bandaranaike D."/>
            <person name="Bellair M."/>
            <person name="Blankenburg K."/>
            <person name="Chao H."/>
            <person name="Dinh H."/>
            <person name="Doddapaneni H."/>
            <person name="Downs B."/>
            <person name="Dugan-Rocha S."/>
            <person name="Elkadiri S."/>
            <person name="Gnanaolivu R.D."/>
            <person name="Hernandez B."/>
            <person name="Javaid M."/>
            <person name="Jayaseelan J.C."/>
            <person name="Lee S."/>
            <person name="Li M."/>
            <person name="Ming W."/>
            <person name="Munidasa M."/>
            <person name="Muniz J."/>
            <person name="Nguyen L."/>
            <person name="Ongeri F."/>
            <person name="Osuji N."/>
            <person name="Pu L.-L."/>
            <person name="Puazo M."/>
            <person name="Qu C."/>
            <person name="Quiroz J."/>
            <person name="Raj R."/>
            <person name="Weissenberger G."/>
            <person name="Xin Y."/>
            <person name="Zou X."/>
            <person name="Han Y."/>
            <person name="Richards S."/>
            <person name="Worley K."/>
            <person name="Muzny D."/>
            <person name="Gibbs R."/>
        </authorList>
    </citation>
    <scope>NUCLEOTIDE SEQUENCE</scope>
    <source>
        <strain evidence="3">Sampled in the wild</strain>
    </source>
</reference>
<dbReference type="PRINTS" id="PR00947">
    <property type="entry name" value="CUTICLE"/>
</dbReference>
<dbReference type="AlphaFoldDB" id="A0A8K0NVJ7"/>
<evidence type="ECO:0000313" key="3">
    <source>
        <dbReference type="EMBL" id="KAG8223521.1"/>
    </source>
</evidence>
<dbReference type="PANTHER" id="PTHR10380:SF241">
    <property type="entry name" value="CUTICULAR PROTEIN 47EG-RELATED"/>
    <property type="match status" value="1"/>
</dbReference>
<dbReference type="Pfam" id="PF00379">
    <property type="entry name" value="Chitin_bind_4"/>
    <property type="match status" value="1"/>
</dbReference>
<dbReference type="InterPro" id="IPR000618">
    <property type="entry name" value="Insect_cuticle"/>
</dbReference>
<dbReference type="InterPro" id="IPR031311">
    <property type="entry name" value="CHIT_BIND_RR_consensus"/>
</dbReference>
<dbReference type="OrthoDB" id="6372059at2759"/>
<dbReference type="EMBL" id="KZ308163">
    <property type="protein sequence ID" value="KAG8223521.1"/>
    <property type="molecule type" value="Genomic_DNA"/>
</dbReference>
<dbReference type="Proteomes" id="UP000792457">
    <property type="component" value="Unassembled WGS sequence"/>
</dbReference>
<sequence length="73" mass="8012">MWYFFPCFLFSYDTGNGISAQESGYLKNPGIPGLEAQVAQGRYSFTAPDGTRVSVQYIADEGGFRPVVKITPP</sequence>
<dbReference type="GO" id="GO:0062129">
    <property type="term" value="C:chitin-based extracellular matrix"/>
    <property type="evidence" value="ECO:0007669"/>
    <property type="project" value="TreeGrafter"/>
</dbReference>
<accession>A0A8K0NVJ7</accession>
<dbReference type="PROSITE" id="PS51155">
    <property type="entry name" value="CHIT_BIND_RR_2"/>
    <property type="match status" value="1"/>
</dbReference>
<proteinExistence type="predicted"/>
<evidence type="ECO:0000256" key="2">
    <source>
        <dbReference type="PROSITE-ProRule" id="PRU00497"/>
    </source>
</evidence>
<keyword evidence="4" id="KW-1185">Reference proteome</keyword>
<dbReference type="PROSITE" id="PS00233">
    <property type="entry name" value="CHIT_BIND_RR_1"/>
    <property type="match status" value="1"/>
</dbReference>
<organism evidence="3 4">
    <name type="scientific">Ladona fulva</name>
    <name type="common">Scarce chaser dragonfly</name>
    <name type="synonym">Libellula fulva</name>
    <dbReference type="NCBI Taxonomy" id="123851"/>
    <lineage>
        <taxon>Eukaryota</taxon>
        <taxon>Metazoa</taxon>
        <taxon>Ecdysozoa</taxon>
        <taxon>Arthropoda</taxon>
        <taxon>Hexapoda</taxon>
        <taxon>Insecta</taxon>
        <taxon>Pterygota</taxon>
        <taxon>Palaeoptera</taxon>
        <taxon>Odonata</taxon>
        <taxon>Epiprocta</taxon>
        <taxon>Anisoptera</taxon>
        <taxon>Libelluloidea</taxon>
        <taxon>Libellulidae</taxon>
        <taxon>Ladona</taxon>
    </lineage>
</organism>
<comment type="caution">
    <text evidence="3">The sequence shown here is derived from an EMBL/GenBank/DDBJ whole genome shotgun (WGS) entry which is preliminary data.</text>
</comment>
<dbReference type="InterPro" id="IPR050468">
    <property type="entry name" value="Cuticle_Struct_Prot"/>
</dbReference>
<dbReference type="PANTHER" id="PTHR10380">
    <property type="entry name" value="CUTICLE PROTEIN"/>
    <property type="match status" value="1"/>
</dbReference>
<keyword evidence="1 2" id="KW-0193">Cuticle</keyword>